<keyword evidence="1" id="KW-0472">Membrane</keyword>
<name>D8SS60_SELML</name>
<proteinExistence type="predicted"/>
<dbReference type="KEGG" id="smo:SELMODRAFT_425149"/>
<keyword evidence="1" id="KW-1133">Transmembrane helix</keyword>
<evidence type="ECO:0000313" key="2">
    <source>
        <dbReference type="EMBL" id="EFJ12766.1"/>
    </source>
</evidence>
<accession>D8SS60</accession>
<protein>
    <submittedName>
        <fullName evidence="2">Uncharacterized protein</fullName>
    </submittedName>
</protein>
<organism evidence="3">
    <name type="scientific">Selaginella moellendorffii</name>
    <name type="common">Spikemoss</name>
    <dbReference type="NCBI Taxonomy" id="88036"/>
    <lineage>
        <taxon>Eukaryota</taxon>
        <taxon>Viridiplantae</taxon>
        <taxon>Streptophyta</taxon>
        <taxon>Embryophyta</taxon>
        <taxon>Tracheophyta</taxon>
        <taxon>Lycopodiopsida</taxon>
        <taxon>Selaginellales</taxon>
        <taxon>Selaginellaceae</taxon>
        <taxon>Selaginella</taxon>
    </lineage>
</organism>
<reference evidence="2 3" key="1">
    <citation type="journal article" date="2011" name="Science">
        <title>The Selaginella genome identifies genetic changes associated with the evolution of vascular plants.</title>
        <authorList>
            <person name="Banks J.A."/>
            <person name="Nishiyama T."/>
            <person name="Hasebe M."/>
            <person name="Bowman J.L."/>
            <person name="Gribskov M."/>
            <person name="dePamphilis C."/>
            <person name="Albert V.A."/>
            <person name="Aono N."/>
            <person name="Aoyama T."/>
            <person name="Ambrose B.A."/>
            <person name="Ashton N.W."/>
            <person name="Axtell M.J."/>
            <person name="Barker E."/>
            <person name="Barker M.S."/>
            <person name="Bennetzen J.L."/>
            <person name="Bonawitz N.D."/>
            <person name="Chapple C."/>
            <person name="Cheng C."/>
            <person name="Correa L.G."/>
            <person name="Dacre M."/>
            <person name="DeBarry J."/>
            <person name="Dreyer I."/>
            <person name="Elias M."/>
            <person name="Engstrom E.M."/>
            <person name="Estelle M."/>
            <person name="Feng L."/>
            <person name="Finet C."/>
            <person name="Floyd S.K."/>
            <person name="Frommer W.B."/>
            <person name="Fujita T."/>
            <person name="Gramzow L."/>
            <person name="Gutensohn M."/>
            <person name="Harholt J."/>
            <person name="Hattori M."/>
            <person name="Heyl A."/>
            <person name="Hirai T."/>
            <person name="Hiwatashi Y."/>
            <person name="Ishikawa M."/>
            <person name="Iwata M."/>
            <person name="Karol K.G."/>
            <person name="Koehler B."/>
            <person name="Kolukisaoglu U."/>
            <person name="Kubo M."/>
            <person name="Kurata T."/>
            <person name="Lalonde S."/>
            <person name="Li K."/>
            <person name="Li Y."/>
            <person name="Litt A."/>
            <person name="Lyons E."/>
            <person name="Manning G."/>
            <person name="Maruyama T."/>
            <person name="Michael T.P."/>
            <person name="Mikami K."/>
            <person name="Miyazaki S."/>
            <person name="Morinaga S."/>
            <person name="Murata T."/>
            <person name="Mueller-Roeber B."/>
            <person name="Nelson D.R."/>
            <person name="Obara M."/>
            <person name="Oguri Y."/>
            <person name="Olmstead R.G."/>
            <person name="Onodera N."/>
            <person name="Petersen B.L."/>
            <person name="Pils B."/>
            <person name="Prigge M."/>
            <person name="Rensing S.A."/>
            <person name="Riano-Pachon D.M."/>
            <person name="Roberts A.W."/>
            <person name="Sato Y."/>
            <person name="Scheller H.V."/>
            <person name="Schulz B."/>
            <person name="Schulz C."/>
            <person name="Shakirov E.V."/>
            <person name="Shibagaki N."/>
            <person name="Shinohara N."/>
            <person name="Shippen D.E."/>
            <person name="Soerensen I."/>
            <person name="Sotooka R."/>
            <person name="Sugimoto N."/>
            <person name="Sugita M."/>
            <person name="Sumikawa N."/>
            <person name="Tanurdzic M."/>
            <person name="Theissen G."/>
            <person name="Ulvskov P."/>
            <person name="Wakazuki S."/>
            <person name="Weng J.K."/>
            <person name="Willats W.W."/>
            <person name="Wipf D."/>
            <person name="Wolf P.G."/>
            <person name="Yang L."/>
            <person name="Zimmer A.D."/>
            <person name="Zhu Q."/>
            <person name="Mitros T."/>
            <person name="Hellsten U."/>
            <person name="Loque D."/>
            <person name="Otillar R."/>
            <person name="Salamov A."/>
            <person name="Schmutz J."/>
            <person name="Shapiro H."/>
            <person name="Lindquist E."/>
            <person name="Lucas S."/>
            <person name="Rokhsar D."/>
            <person name="Grigoriev I.V."/>
        </authorList>
    </citation>
    <scope>NUCLEOTIDE SEQUENCE [LARGE SCALE GENOMIC DNA]</scope>
</reference>
<dbReference type="Gramene" id="EFJ12766">
    <property type="protein sequence ID" value="EFJ12766"/>
    <property type="gene ID" value="SELMODRAFT_425149"/>
</dbReference>
<dbReference type="Proteomes" id="UP000001514">
    <property type="component" value="Unassembled WGS sequence"/>
</dbReference>
<evidence type="ECO:0000256" key="1">
    <source>
        <dbReference type="SAM" id="Phobius"/>
    </source>
</evidence>
<sequence>MDSFLMAAQAPWISRTNWANHFSCAVWHIGALVYTTNVFLMLLTSGKKLGMYEPKFHCPTILEQLHNEDSKKMSEKPPNTLYTDIRSLSLTGSVGNMEIVIGDYFQLFNDISQESFMFHRWMRGLGMNNTFSIDLAFFNLLDGLPPLQDDTPSWNIL</sequence>
<dbReference type="InParanoid" id="D8SS60"/>
<evidence type="ECO:0000313" key="3">
    <source>
        <dbReference type="Proteomes" id="UP000001514"/>
    </source>
</evidence>
<feature type="transmembrane region" description="Helical" evidence="1">
    <location>
        <begin position="25"/>
        <end position="43"/>
    </location>
</feature>
<gene>
    <name evidence="2" type="ORF">SELMODRAFT_425149</name>
</gene>
<dbReference type="HOGENOM" id="CLU_1680942_0_0_1"/>
<dbReference type="AlphaFoldDB" id="D8SS60"/>
<keyword evidence="1" id="KW-0812">Transmembrane</keyword>
<keyword evidence="3" id="KW-1185">Reference proteome</keyword>
<dbReference type="EMBL" id="GL377637">
    <property type="protein sequence ID" value="EFJ12766.1"/>
    <property type="molecule type" value="Genomic_DNA"/>
</dbReference>